<dbReference type="GO" id="GO:0016491">
    <property type="term" value="F:oxidoreductase activity"/>
    <property type="evidence" value="ECO:0007669"/>
    <property type="project" value="UniProtKB-KW"/>
</dbReference>
<evidence type="ECO:0000313" key="5">
    <source>
        <dbReference type="Proteomes" id="UP001141629"/>
    </source>
</evidence>
<keyword evidence="2" id="KW-0560">Oxidoreductase</keyword>
<dbReference type="InterPro" id="IPR003953">
    <property type="entry name" value="FAD-dep_OxRdtase_2_FAD-bd"/>
</dbReference>
<reference evidence="4" key="2">
    <citation type="journal article" date="2022" name="BMC Genomics">
        <title>Comparative genome analysis of mycobacteria focusing on tRNA and non-coding RNA.</title>
        <authorList>
            <person name="Behra P.R.K."/>
            <person name="Pettersson B.M.F."/>
            <person name="Ramesh M."/>
            <person name="Das S."/>
            <person name="Dasgupta S."/>
            <person name="Kirsebom L.A."/>
        </authorList>
    </citation>
    <scope>NUCLEOTIDE SEQUENCE</scope>
    <source>
        <strain evidence="4">DSM 44838</strain>
    </source>
</reference>
<dbReference type="Pfam" id="PF00890">
    <property type="entry name" value="FAD_binding_2"/>
    <property type="match status" value="1"/>
</dbReference>
<dbReference type="PANTHER" id="PTHR43422:SF3">
    <property type="entry name" value="THIAMINE THIAZOLE SYNTHASE"/>
    <property type="match status" value="1"/>
</dbReference>
<dbReference type="EMBL" id="JACKVK010000008">
    <property type="protein sequence ID" value="MCV7421143.1"/>
    <property type="molecule type" value="Genomic_DNA"/>
</dbReference>
<name>A0A9X2YZF5_9MYCO</name>
<evidence type="ECO:0000256" key="2">
    <source>
        <dbReference type="ARBA" id="ARBA00023002"/>
    </source>
</evidence>
<evidence type="ECO:0000259" key="3">
    <source>
        <dbReference type="Pfam" id="PF00890"/>
    </source>
</evidence>
<sequence length="458" mass="50518">MTRRGEHAVVLGASMGGLLAARVLSEFYDRVTVVERDELTDDVAPRRGVPQSRQPHVLMSRCGQIAEELFPGLLDELVADGAHCWDDGDLSRFHVFFGGHLVMRTGSIPAPASLITHHASRPFIECHVRRRLRRIPNVSMLDRHDIVDLTASGGRVTGVVVHRHEDRSAVELVADVTVDATGRGSRTPVVLQRLGYGRPEEQELAVHVTYSSVLVRIPTGTLREHTIARLFEPGRPHGFVMFRAEGERWILGAGTLGSVEPPTTQAGIVAFGADWAPEHVLGAARAAEPLGEVCMHRFPANRWRRYDRMVRMPDGLLVLGDAVCSFNPIYGQGMTIASMEALALRDCLRHGELDLPQRFHRASAKKIRVAWQTAVGSDLALPEIPGPRPMAARLVNAYVDRVLAAAESDPFVAQEFLRVTGMLATPARLLRPDFVGRVARASRRRRPDPVLASRRLTV</sequence>
<dbReference type="InterPro" id="IPR036188">
    <property type="entry name" value="FAD/NAD-bd_sf"/>
</dbReference>
<keyword evidence="5" id="KW-1185">Reference proteome</keyword>
<protein>
    <submittedName>
        <fullName evidence="4">FAD-binding protein</fullName>
    </submittedName>
</protein>
<accession>A0A9X2YZF5</accession>
<dbReference type="Proteomes" id="UP001141629">
    <property type="component" value="Unassembled WGS sequence"/>
</dbReference>
<evidence type="ECO:0000313" key="4">
    <source>
        <dbReference type="EMBL" id="MCV7421143.1"/>
    </source>
</evidence>
<comment type="caution">
    <text evidence="4">The sequence shown here is derived from an EMBL/GenBank/DDBJ whole genome shotgun (WGS) entry which is preliminary data.</text>
</comment>
<dbReference type="PANTHER" id="PTHR43422">
    <property type="entry name" value="THIAMINE THIAZOLE SYNTHASE"/>
    <property type="match status" value="1"/>
</dbReference>
<dbReference type="RefSeq" id="WP_263995924.1">
    <property type="nucleotide sequence ID" value="NZ_JACKVK010000008.1"/>
</dbReference>
<evidence type="ECO:0000256" key="1">
    <source>
        <dbReference type="ARBA" id="ARBA00022630"/>
    </source>
</evidence>
<keyword evidence="1" id="KW-0285">Flavoprotein</keyword>
<gene>
    <name evidence="4" type="ORF">H7K45_11380</name>
</gene>
<feature type="domain" description="FAD-dependent oxidoreductase 2 FAD-binding" evidence="3">
    <location>
        <begin position="97"/>
        <end position="282"/>
    </location>
</feature>
<proteinExistence type="predicted"/>
<dbReference type="Gene3D" id="3.50.50.60">
    <property type="entry name" value="FAD/NAD(P)-binding domain"/>
    <property type="match status" value="1"/>
</dbReference>
<dbReference type="SUPFAM" id="SSF51905">
    <property type="entry name" value="FAD/NAD(P)-binding domain"/>
    <property type="match status" value="1"/>
</dbReference>
<reference evidence="4" key="1">
    <citation type="submission" date="2020-07" db="EMBL/GenBank/DDBJ databases">
        <authorList>
            <person name="Pettersson B.M.F."/>
            <person name="Behra P.R.K."/>
            <person name="Ramesh M."/>
            <person name="Das S."/>
            <person name="Dasgupta S."/>
            <person name="Kirsebom L.A."/>
        </authorList>
    </citation>
    <scope>NUCLEOTIDE SEQUENCE</scope>
    <source>
        <strain evidence="4">DSM 44838</strain>
    </source>
</reference>
<dbReference type="AlphaFoldDB" id="A0A9X2YZF5"/>
<organism evidence="4 5">
    <name type="scientific">Mycobacterium yunnanensis</name>
    <dbReference type="NCBI Taxonomy" id="368477"/>
    <lineage>
        <taxon>Bacteria</taxon>
        <taxon>Bacillati</taxon>
        <taxon>Actinomycetota</taxon>
        <taxon>Actinomycetes</taxon>
        <taxon>Mycobacteriales</taxon>
        <taxon>Mycobacteriaceae</taxon>
        <taxon>Mycobacterium</taxon>
    </lineage>
</organism>